<gene>
    <name evidence="1" type="ORF">RO3G_10000</name>
</gene>
<reference evidence="1 2" key="1">
    <citation type="journal article" date="2009" name="PLoS Genet.">
        <title>Genomic analysis of the basal lineage fungus Rhizopus oryzae reveals a whole-genome duplication.</title>
        <authorList>
            <person name="Ma L.-J."/>
            <person name="Ibrahim A.S."/>
            <person name="Skory C."/>
            <person name="Grabherr M.G."/>
            <person name="Burger G."/>
            <person name="Butler M."/>
            <person name="Elias M."/>
            <person name="Idnurm A."/>
            <person name="Lang B.F."/>
            <person name="Sone T."/>
            <person name="Abe A."/>
            <person name="Calvo S.E."/>
            <person name="Corrochano L.M."/>
            <person name="Engels R."/>
            <person name="Fu J."/>
            <person name="Hansberg W."/>
            <person name="Kim J.-M."/>
            <person name="Kodira C.D."/>
            <person name="Koehrsen M.J."/>
            <person name="Liu B."/>
            <person name="Miranda-Saavedra D."/>
            <person name="O'Leary S."/>
            <person name="Ortiz-Castellanos L."/>
            <person name="Poulter R."/>
            <person name="Rodriguez-Romero J."/>
            <person name="Ruiz-Herrera J."/>
            <person name="Shen Y.-Q."/>
            <person name="Zeng Q."/>
            <person name="Galagan J."/>
            <person name="Birren B.W."/>
            <person name="Cuomo C.A."/>
            <person name="Wickes B.L."/>
        </authorList>
    </citation>
    <scope>NUCLEOTIDE SEQUENCE [LARGE SCALE GENOMIC DNA]</scope>
    <source>
        <strain evidence="2">RA 99-880 / ATCC MYA-4621 / FGSC 9543 / NRRL 43880</strain>
    </source>
</reference>
<accession>I1CA10</accession>
<evidence type="ECO:0000313" key="1">
    <source>
        <dbReference type="EMBL" id="EIE85290.1"/>
    </source>
</evidence>
<dbReference type="GeneID" id="93616966"/>
<name>I1CA10_RHIO9</name>
<dbReference type="GO" id="GO:0003676">
    <property type="term" value="F:nucleic acid binding"/>
    <property type="evidence" value="ECO:0007669"/>
    <property type="project" value="InterPro"/>
</dbReference>
<evidence type="ECO:0000313" key="2">
    <source>
        <dbReference type="Proteomes" id="UP000009138"/>
    </source>
</evidence>
<keyword evidence="2" id="KW-1185">Reference proteome</keyword>
<dbReference type="RefSeq" id="XP_067520686.1">
    <property type="nucleotide sequence ID" value="XM_067664585.1"/>
</dbReference>
<dbReference type="OrthoDB" id="4843387at2759"/>
<dbReference type="EMBL" id="CH476738">
    <property type="protein sequence ID" value="EIE85290.1"/>
    <property type="molecule type" value="Genomic_DNA"/>
</dbReference>
<proteinExistence type="predicted"/>
<dbReference type="Gene3D" id="3.30.420.10">
    <property type="entry name" value="Ribonuclease H-like superfamily/Ribonuclease H"/>
    <property type="match status" value="1"/>
</dbReference>
<dbReference type="Proteomes" id="UP000009138">
    <property type="component" value="Unassembled WGS sequence"/>
</dbReference>
<dbReference type="InParanoid" id="I1CA10"/>
<sequence length="89" mass="10302">MELAKLDVFVSIETLRSYINRLDFESYRAARKAKFTTRHRKISTVKYGGGDAMVWGCFWGGGFEPLEMIDTGFVDQKTYINTLTNRFHP</sequence>
<organism evidence="1 2">
    <name type="scientific">Rhizopus delemar (strain RA 99-880 / ATCC MYA-4621 / FGSC 9543 / NRRL 43880)</name>
    <name type="common">Mucormycosis agent</name>
    <name type="synonym">Rhizopus arrhizus var. delemar</name>
    <dbReference type="NCBI Taxonomy" id="246409"/>
    <lineage>
        <taxon>Eukaryota</taxon>
        <taxon>Fungi</taxon>
        <taxon>Fungi incertae sedis</taxon>
        <taxon>Mucoromycota</taxon>
        <taxon>Mucoromycotina</taxon>
        <taxon>Mucoromycetes</taxon>
        <taxon>Mucorales</taxon>
        <taxon>Mucorineae</taxon>
        <taxon>Rhizopodaceae</taxon>
        <taxon>Rhizopus</taxon>
    </lineage>
</organism>
<dbReference type="VEuPathDB" id="FungiDB:RO3G_10000"/>
<dbReference type="InterPro" id="IPR036397">
    <property type="entry name" value="RNaseH_sf"/>
</dbReference>
<protein>
    <submittedName>
        <fullName evidence="1">Uncharacterized protein</fullName>
    </submittedName>
</protein>
<dbReference type="AlphaFoldDB" id="I1CA10"/>